<dbReference type="GO" id="GO:0003899">
    <property type="term" value="F:DNA-directed RNA polymerase activity"/>
    <property type="evidence" value="ECO:0007669"/>
    <property type="project" value="UniProtKB-EC"/>
</dbReference>
<keyword evidence="3" id="KW-1185">Reference proteome</keyword>
<dbReference type="PANTHER" id="PTHR14296:SF3">
    <property type="entry name" value="DIKAR, ISOFORM F"/>
    <property type="match status" value="1"/>
</dbReference>
<feature type="region of interest" description="Disordered" evidence="1">
    <location>
        <begin position="168"/>
        <end position="211"/>
    </location>
</feature>
<sequence>MRISQWLNVPVDAPPSDTVRALRRSWKFAATCQFLLLFDEQLGVAPFQTPRLESALDTRDSYVDTLAETLVKLLPRPRGTPAGDLDSMLQLHYELRALSVEKWASLTALERVDVLHTLCEWQLDLPERLRRGMSDDDTVSWRVNPAGWDRTGNTYWLFDDNRLWIQRPPPIPVKRPKKPAKKRARPARNTRRSTRVSNPQQYFSDDSELSSLSEDEPEVDWIEYETICITRTEWEAFVARFASSKHPDERSLYKYINGEVLPRVVEAITEEESRIALERAMSNRKRSSRIALKESEKEEKERLQAEEQARIAREQAERLAAQEKAEREAAEYYARHSREMRLREREERLREREERLRARREGRYSPAVSEDAASVSTVEEREQAAPAPAPVSAPAPAAAGAAVAQPSASPLSQVHSSQMAPIAPSAVLHSQVPAGPVSNDSASQAALGGQVTFAASVPPAPPVPAASGQFSPASSGSPMGRISPTGCSVFAQPIPTLSPNASPTGGAHLTPPRMRPTGSFPLRSQLSRSPLSRAYEPEDEPSDFNLGERT</sequence>
<evidence type="ECO:0000313" key="2">
    <source>
        <dbReference type="EMBL" id="WFD34072.1"/>
    </source>
</evidence>
<feature type="compositionally biased region" description="Low complexity" evidence="1">
    <location>
        <begin position="519"/>
        <end position="533"/>
    </location>
</feature>
<proteinExistence type="predicted"/>
<feature type="region of interest" description="Disordered" evidence="1">
    <location>
        <begin position="355"/>
        <end position="418"/>
    </location>
</feature>
<dbReference type="AlphaFoldDB" id="A0AAF0EWJ5"/>
<gene>
    <name evidence="2" type="ORF">MCUN1_000904</name>
</gene>
<feature type="compositionally biased region" description="Basic residues" evidence="1">
    <location>
        <begin position="174"/>
        <end position="194"/>
    </location>
</feature>
<dbReference type="PANTHER" id="PTHR14296">
    <property type="entry name" value="REMODELING AND SPACING FACTOR 1"/>
    <property type="match status" value="1"/>
</dbReference>
<feature type="region of interest" description="Disordered" evidence="1">
    <location>
        <begin position="464"/>
        <end position="550"/>
    </location>
</feature>
<name>A0AAF0EWJ5_9BASI</name>
<dbReference type="Proteomes" id="UP001219933">
    <property type="component" value="Chromosome 1"/>
</dbReference>
<feature type="compositionally biased region" description="Low complexity" evidence="1">
    <location>
        <begin position="394"/>
        <end position="410"/>
    </location>
</feature>
<dbReference type="EC" id="2.7.7.6" evidence="2"/>
<keyword evidence="2" id="KW-0240">DNA-directed RNA polymerase</keyword>
<dbReference type="EMBL" id="CP119877">
    <property type="protein sequence ID" value="WFD34072.1"/>
    <property type="molecule type" value="Genomic_DNA"/>
</dbReference>
<feature type="compositionally biased region" description="Basic and acidic residues" evidence="1">
    <location>
        <begin position="291"/>
        <end position="307"/>
    </location>
</feature>
<feature type="compositionally biased region" description="Polar residues" evidence="1">
    <location>
        <begin position="468"/>
        <end position="477"/>
    </location>
</feature>
<reference evidence="2" key="1">
    <citation type="submission" date="2023-03" db="EMBL/GenBank/DDBJ databases">
        <title>Mating type loci evolution in Malassezia.</title>
        <authorList>
            <person name="Coelho M.A."/>
        </authorList>
    </citation>
    <scope>NUCLEOTIDE SEQUENCE</scope>
    <source>
        <strain evidence="2">CBS 11721</strain>
    </source>
</reference>
<organism evidence="2 3">
    <name type="scientific">Malassezia cuniculi</name>
    <dbReference type="NCBI Taxonomy" id="948313"/>
    <lineage>
        <taxon>Eukaryota</taxon>
        <taxon>Fungi</taxon>
        <taxon>Dikarya</taxon>
        <taxon>Basidiomycota</taxon>
        <taxon>Ustilaginomycotina</taxon>
        <taxon>Malasseziomycetes</taxon>
        <taxon>Malasseziales</taxon>
        <taxon>Malasseziaceae</taxon>
        <taxon>Malassezia</taxon>
    </lineage>
</organism>
<dbReference type="GO" id="GO:0031213">
    <property type="term" value="C:RSF complex"/>
    <property type="evidence" value="ECO:0007669"/>
    <property type="project" value="InterPro"/>
</dbReference>
<accession>A0AAF0EWJ5</accession>
<keyword evidence="2" id="KW-0548">Nucleotidyltransferase</keyword>
<keyword evidence="2" id="KW-0808">Transferase</keyword>
<keyword evidence="2" id="KW-0804">Transcription</keyword>
<dbReference type="GO" id="GO:0006355">
    <property type="term" value="P:regulation of DNA-templated transcription"/>
    <property type="evidence" value="ECO:0007669"/>
    <property type="project" value="InterPro"/>
</dbReference>
<dbReference type="GO" id="GO:0000428">
    <property type="term" value="C:DNA-directed RNA polymerase complex"/>
    <property type="evidence" value="ECO:0007669"/>
    <property type="project" value="UniProtKB-KW"/>
</dbReference>
<dbReference type="InterPro" id="IPR028938">
    <property type="entry name" value="Rsf1-like"/>
</dbReference>
<feature type="region of interest" description="Disordered" evidence="1">
    <location>
        <begin position="286"/>
        <end position="307"/>
    </location>
</feature>
<protein>
    <submittedName>
        <fullName evidence="2">DNA-directed RNA polymerase</fullName>
        <ecNumber evidence="2">2.7.7.6</ecNumber>
    </submittedName>
</protein>
<evidence type="ECO:0000256" key="1">
    <source>
        <dbReference type="SAM" id="MobiDB-lite"/>
    </source>
</evidence>
<evidence type="ECO:0000313" key="3">
    <source>
        <dbReference type="Proteomes" id="UP001219933"/>
    </source>
</evidence>